<keyword evidence="4" id="KW-1185">Reference proteome</keyword>
<feature type="domain" description="Rhamnogalacturonase A/B/Epimerase-like pectate lyase" evidence="2">
    <location>
        <begin position="445"/>
        <end position="562"/>
    </location>
</feature>
<dbReference type="InterPro" id="IPR012334">
    <property type="entry name" value="Pectin_lyas_fold"/>
</dbReference>
<reference evidence="3" key="1">
    <citation type="submission" date="2021-05" db="EMBL/GenBank/DDBJ databases">
        <authorList>
            <person name="Stam R."/>
        </authorList>
    </citation>
    <scope>NUCLEOTIDE SEQUENCE</scope>
    <source>
        <strain evidence="3">CS162</strain>
    </source>
</reference>
<dbReference type="GO" id="GO:0004650">
    <property type="term" value="F:polygalacturonase activity"/>
    <property type="evidence" value="ECO:0007669"/>
    <property type="project" value="InterPro"/>
</dbReference>
<dbReference type="InterPro" id="IPR011050">
    <property type="entry name" value="Pectin_lyase_fold/virulence"/>
</dbReference>
<dbReference type="RefSeq" id="XP_043163673.1">
    <property type="nucleotide sequence ID" value="XM_043307738.1"/>
</dbReference>
<evidence type="ECO:0000313" key="4">
    <source>
        <dbReference type="Proteomes" id="UP000676310"/>
    </source>
</evidence>
<dbReference type="FunFam" id="2.160.20.10:FF:000023">
    <property type="entry name" value="Exo-beta-1,3-glucanase Exg0"/>
    <property type="match status" value="1"/>
</dbReference>
<dbReference type="OrthoDB" id="1046782at2759"/>
<accession>A0A8J2HRG0</accession>
<evidence type="ECO:0000259" key="2">
    <source>
        <dbReference type="Pfam" id="PF12708"/>
    </source>
</evidence>
<dbReference type="SUPFAM" id="SSF51126">
    <property type="entry name" value="Pectin lyase-like"/>
    <property type="match status" value="2"/>
</dbReference>
<dbReference type="PANTHER" id="PTHR33928:SF2">
    <property type="entry name" value="PECTATE LYASE SUPERFAMILY PROTEIN DOMAIN-CONTAINING PROTEIN-RELATED"/>
    <property type="match status" value="1"/>
</dbReference>
<comment type="caution">
    <text evidence="3">The sequence shown here is derived from an EMBL/GenBank/DDBJ whole genome shotgun (WGS) entry which is preliminary data.</text>
</comment>
<dbReference type="InterPro" id="IPR024535">
    <property type="entry name" value="RHGA/B-epi-like_pectate_lyase"/>
</dbReference>
<dbReference type="Pfam" id="PF12708">
    <property type="entry name" value="Pect-lyase_RHGA_epim"/>
    <property type="match status" value="2"/>
</dbReference>
<dbReference type="CDD" id="cd23668">
    <property type="entry name" value="GH55_beta13glucanase-like"/>
    <property type="match status" value="1"/>
</dbReference>
<name>A0A8J2HRG0_9PLEO</name>
<dbReference type="AlphaFoldDB" id="A0A8J2HRG0"/>
<gene>
    <name evidence="3" type="ORF">ALTATR162_LOCUS145</name>
</gene>
<proteinExistence type="predicted"/>
<feature type="chain" id="PRO_5035173676" description="Rhamnogalacturonase A/B/Epimerase-like pectate lyase domain-containing protein" evidence="1">
    <location>
        <begin position="16"/>
        <end position="808"/>
    </location>
</feature>
<evidence type="ECO:0000256" key="1">
    <source>
        <dbReference type="SAM" id="SignalP"/>
    </source>
</evidence>
<feature type="signal peptide" evidence="1">
    <location>
        <begin position="1"/>
        <end position="15"/>
    </location>
</feature>
<protein>
    <recommendedName>
        <fullName evidence="2">Rhamnogalacturonase A/B/Epimerase-like pectate lyase domain-containing protein</fullName>
    </recommendedName>
</protein>
<keyword evidence="1" id="KW-0732">Signal</keyword>
<dbReference type="EMBL" id="CAJRGZ010000011">
    <property type="protein sequence ID" value="CAG5137551.1"/>
    <property type="molecule type" value="Genomic_DNA"/>
</dbReference>
<dbReference type="InterPro" id="IPR039279">
    <property type="entry name" value="QRT3-like"/>
</dbReference>
<evidence type="ECO:0000313" key="3">
    <source>
        <dbReference type="EMBL" id="CAG5137551.1"/>
    </source>
</evidence>
<feature type="domain" description="Rhamnogalacturonase A/B/Epimerase-like pectate lyase" evidence="2">
    <location>
        <begin position="95"/>
        <end position="317"/>
    </location>
</feature>
<organism evidence="3 4">
    <name type="scientific">Alternaria atra</name>
    <dbReference type="NCBI Taxonomy" id="119953"/>
    <lineage>
        <taxon>Eukaryota</taxon>
        <taxon>Fungi</taxon>
        <taxon>Dikarya</taxon>
        <taxon>Ascomycota</taxon>
        <taxon>Pezizomycotina</taxon>
        <taxon>Dothideomycetes</taxon>
        <taxon>Pleosporomycetidae</taxon>
        <taxon>Pleosporales</taxon>
        <taxon>Pleosporineae</taxon>
        <taxon>Pleosporaceae</taxon>
        <taxon>Alternaria</taxon>
        <taxon>Alternaria sect. Ulocladioides</taxon>
    </lineage>
</organism>
<dbReference type="GeneID" id="67012785"/>
<dbReference type="PANTHER" id="PTHR33928">
    <property type="entry name" value="POLYGALACTURONASE QRT3"/>
    <property type="match status" value="1"/>
</dbReference>
<sequence>MRSLTLLLLVTGAQALVDLPQVSQFVASALAAGDFTNYTATATKTANSAPKATMVDEFASVAGEVEAADVGYWMADIAKQGRAAFNPNPDGYKVWRNVKDYGAKGDGVTDDTAAINRAMSDQGRCGPGFCDSSTTTPAVVYFPGGTYVVSNSIIQYYNTMMIGNPNSLPILKATPNFVGLGVIDANQYQSDGSQGWVSTNVFFRQIRNFVIDLTPVAPGTVATGIHWAVSQATSLQNIQIRMQVSSASQQQGIFIENGSGGFMNDLTITGGLYGLNVGNQQFTVRNVRISGAVTAISQIWNWGFTYQAMTITDCGTAFSLNNGGPAAQTVGSVNIIDSTITNVPTFINTAWTTGSSPAAAGSLNIENVVIQNVDVAVRGPNGAYLAGGSTTITGWAQGNRYTPNGPQRVQGSFTPAQRPSSLLGNGNNYYYKSKPYYQNSPVSDFISIRSAGARGDGSTDDSNAIQNALNSAVSSNKIVYFDQGTYKVTKTINLPPGSRVVGESFPVIMAAGRAFGDVNNPVPVIKVGNAGQSGSVEWSDMIIATQGTTPGATLIQWNLNAARGSGMWDVHTRIGGFAGSNQSLANCPKFGSINKACMTAYMSMHITPSGTGAYIENSWLWTADHDLDDCCSTQITIYTGRGLLIEASNIWLIGSGSEHHAIYQYNFVNVKNLFATFLQTETPYWMPAPDVRGQPFPFNNNLDPNYDSCLPGNCSTVALRVRDSQNLFIYGAGFYSFFNNYITKCSDNPGNSDCQSEIVRLEGSTNNLKIYALSTIGVQNMITRNGQSIARYIDNENVYPETIGYFSV</sequence>
<dbReference type="Proteomes" id="UP000676310">
    <property type="component" value="Unassembled WGS sequence"/>
</dbReference>
<dbReference type="Gene3D" id="2.160.20.10">
    <property type="entry name" value="Single-stranded right-handed beta-helix, Pectin lyase-like"/>
    <property type="match status" value="2"/>
</dbReference>